<feature type="region of interest" description="Disordered" evidence="6">
    <location>
        <begin position="229"/>
        <end position="309"/>
    </location>
</feature>
<dbReference type="GO" id="GO:0015935">
    <property type="term" value="C:small ribosomal subunit"/>
    <property type="evidence" value="ECO:0007669"/>
    <property type="project" value="TreeGrafter"/>
</dbReference>
<dbReference type="PANTHER" id="PTHR21011">
    <property type="entry name" value="MITOCHONDRIAL 28S RIBOSOMAL PROTEIN S6"/>
    <property type="match status" value="1"/>
</dbReference>
<dbReference type="AlphaFoldDB" id="A0AAV7FA07"/>
<comment type="similarity">
    <text evidence="1">Belongs to the bacterial ribosomal protein bS6 family.</text>
</comment>
<sequence length="309" mass="35576">MEVLMNAPSPSSLPGRNLKSVRRRTAARKGDNSFLISDRWSGSFSIQKLSVGVGRRKLVIAAAKKKKVDTHSFVPKPDEATGPFPEAVLLKRREIQNDGNALPEFADAEEEKLFEILNLQLESDLNVERIRHYEVVYLIHEDCLEEVPRVISKAEDFIKEKKGKIWRLSNWGLRRLAYKIKKATHANYILMNFEIEARWINDFKSMLDKDERVIRHLVMKRVEAITEDCPPPPEFHTLRANSMDESDDDDEFDEDAEWNDEDELDAEGYDENDVNAGIVYVGDDAENEEDTRSDPDGSREKTLQTRIAR</sequence>
<dbReference type="NCBIfam" id="TIGR00166">
    <property type="entry name" value="S6"/>
    <property type="match status" value="1"/>
</dbReference>
<dbReference type="InterPro" id="IPR000529">
    <property type="entry name" value="Ribosomal_bS6"/>
</dbReference>
<dbReference type="Proteomes" id="UP000825729">
    <property type="component" value="Unassembled WGS sequence"/>
</dbReference>
<evidence type="ECO:0000256" key="6">
    <source>
        <dbReference type="SAM" id="MobiDB-lite"/>
    </source>
</evidence>
<dbReference type="GO" id="GO:0005737">
    <property type="term" value="C:cytoplasm"/>
    <property type="evidence" value="ECO:0007669"/>
    <property type="project" value="UniProtKB-ARBA"/>
</dbReference>
<keyword evidence="4" id="KW-0689">Ribosomal protein</keyword>
<gene>
    <name evidence="7" type="ORF">H6P81_002276</name>
</gene>
<evidence type="ECO:0000313" key="8">
    <source>
        <dbReference type="Proteomes" id="UP000825729"/>
    </source>
</evidence>
<evidence type="ECO:0000256" key="2">
    <source>
        <dbReference type="ARBA" id="ARBA00022730"/>
    </source>
</evidence>
<feature type="compositionally biased region" description="Basic and acidic residues" evidence="6">
    <location>
        <begin position="290"/>
        <end position="303"/>
    </location>
</feature>
<organism evidence="7 8">
    <name type="scientific">Aristolochia fimbriata</name>
    <name type="common">White veined hardy Dutchman's pipe vine</name>
    <dbReference type="NCBI Taxonomy" id="158543"/>
    <lineage>
        <taxon>Eukaryota</taxon>
        <taxon>Viridiplantae</taxon>
        <taxon>Streptophyta</taxon>
        <taxon>Embryophyta</taxon>
        <taxon>Tracheophyta</taxon>
        <taxon>Spermatophyta</taxon>
        <taxon>Magnoliopsida</taxon>
        <taxon>Magnoliidae</taxon>
        <taxon>Piperales</taxon>
        <taxon>Aristolochiaceae</taxon>
        <taxon>Aristolochia</taxon>
    </lineage>
</organism>
<dbReference type="GO" id="GO:0006412">
    <property type="term" value="P:translation"/>
    <property type="evidence" value="ECO:0007669"/>
    <property type="project" value="InterPro"/>
</dbReference>
<comment type="caution">
    <text evidence="7">The sequence shown here is derived from an EMBL/GenBank/DDBJ whole genome shotgun (WGS) entry which is preliminary data.</text>
</comment>
<feature type="region of interest" description="Disordered" evidence="6">
    <location>
        <begin position="1"/>
        <end position="24"/>
    </location>
</feature>
<keyword evidence="3" id="KW-0694">RNA-binding</keyword>
<dbReference type="CDD" id="cd00473">
    <property type="entry name" value="bS6"/>
    <property type="match status" value="1"/>
</dbReference>
<dbReference type="Gene3D" id="3.30.70.60">
    <property type="match status" value="1"/>
</dbReference>
<dbReference type="InterPro" id="IPR014717">
    <property type="entry name" value="Transl_elong_EF1B/ribsomal_bS6"/>
</dbReference>
<protein>
    <recommendedName>
        <fullName evidence="9">Ribosomal protein S6</fullName>
    </recommendedName>
</protein>
<evidence type="ECO:0008006" key="9">
    <source>
        <dbReference type="Google" id="ProtNLM"/>
    </source>
</evidence>
<dbReference type="SUPFAM" id="SSF54995">
    <property type="entry name" value="Ribosomal protein S6"/>
    <property type="match status" value="1"/>
</dbReference>
<dbReference type="InterPro" id="IPR035980">
    <property type="entry name" value="Ribosomal_bS6_sf"/>
</dbReference>
<evidence type="ECO:0000256" key="5">
    <source>
        <dbReference type="ARBA" id="ARBA00023274"/>
    </source>
</evidence>
<dbReference type="EMBL" id="JAINDJ010000002">
    <property type="protein sequence ID" value="KAG9457768.1"/>
    <property type="molecule type" value="Genomic_DNA"/>
</dbReference>
<dbReference type="FunFam" id="3.30.70.60:FF:000002">
    <property type="entry name" value="30S ribosomal protein S6"/>
    <property type="match status" value="1"/>
</dbReference>
<dbReference type="HAMAP" id="MF_00360">
    <property type="entry name" value="Ribosomal_bS6"/>
    <property type="match status" value="1"/>
</dbReference>
<dbReference type="InterPro" id="IPR020814">
    <property type="entry name" value="Ribosomal_S6_plastid/chlpt"/>
</dbReference>
<proteinExistence type="inferred from homology"/>
<keyword evidence="8" id="KW-1185">Reference proteome</keyword>
<dbReference type="PROSITE" id="PS01048">
    <property type="entry name" value="RIBOSOMAL_S6"/>
    <property type="match status" value="1"/>
</dbReference>
<evidence type="ECO:0000256" key="1">
    <source>
        <dbReference type="ARBA" id="ARBA00009512"/>
    </source>
</evidence>
<keyword evidence="5" id="KW-0687">Ribonucleoprotein</keyword>
<evidence type="ECO:0000256" key="3">
    <source>
        <dbReference type="ARBA" id="ARBA00022884"/>
    </source>
</evidence>
<reference evidence="7 8" key="1">
    <citation type="submission" date="2021-07" db="EMBL/GenBank/DDBJ databases">
        <title>The Aristolochia fimbriata genome: insights into angiosperm evolution, floral development and chemical biosynthesis.</title>
        <authorList>
            <person name="Jiao Y."/>
        </authorList>
    </citation>
    <scope>NUCLEOTIDE SEQUENCE [LARGE SCALE GENOMIC DNA]</scope>
    <source>
        <strain evidence="7">IBCAS-2021</strain>
        <tissue evidence="7">Leaf</tissue>
    </source>
</reference>
<dbReference type="PANTHER" id="PTHR21011:SF1">
    <property type="entry name" value="SMALL RIBOSOMAL SUBUNIT PROTEIN BS6M"/>
    <property type="match status" value="1"/>
</dbReference>
<evidence type="ECO:0000256" key="4">
    <source>
        <dbReference type="ARBA" id="ARBA00022980"/>
    </source>
</evidence>
<accession>A0AAV7FA07</accession>
<keyword evidence="2" id="KW-0699">rRNA-binding</keyword>
<dbReference type="GO" id="GO:0003735">
    <property type="term" value="F:structural constituent of ribosome"/>
    <property type="evidence" value="ECO:0007669"/>
    <property type="project" value="InterPro"/>
</dbReference>
<feature type="compositionally biased region" description="Acidic residues" evidence="6">
    <location>
        <begin position="244"/>
        <end position="273"/>
    </location>
</feature>
<dbReference type="Pfam" id="PF01250">
    <property type="entry name" value="Ribosomal_S6"/>
    <property type="match status" value="1"/>
</dbReference>
<name>A0AAV7FA07_ARIFI</name>
<dbReference type="InterPro" id="IPR020815">
    <property type="entry name" value="Ribosomal_bS6_CS"/>
</dbReference>
<evidence type="ECO:0000313" key="7">
    <source>
        <dbReference type="EMBL" id="KAG9457768.1"/>
    </source>
</evidence>
<dbReference type="GO" id="GO:0070181">
    <property type="term" value="F:small ribosomal subunit rRNA binding"/>
    <property type="evidence" value="ECO:0007669"/>
    <property type="project" value="TreeGrafter"/>
</dbReference>